<comment type="catalytic activity">
    <reaction evidence="6">
        <text>L-lysyl-L-alpha-amino acid(out) = L-lysyl-L-alpha-amino acid(in)</text>
        <dbReference type="Rhea" id="RHEA:79387"/>
        <dbReference type="ChEBI" id="CHEBI:229965"/>
    </reaction>
</comment>
<feature type="transmembrane region" description="Helical" evidence="20">
    <location>
        <begin position="469"/>
        <end position="490"/>
    </location>
</feature>
<dbReference type="Pfam" id="PF07690">
    <property type="entry name" value="MFS_1"/>
    <property type="match status" value="1"/>
</dbReference>
<dbReference type="InterPro" id="IPR011701">
    <property type="entry name" value="MFS"/>
</dbReference>
<evidence type="ECO:0000256" key="8">
    <source>
        <dbReference type="ARBA" id="ARBA00044898"/>
    </source>
</evidence>
<feature type="domain" description="Major facilitator superfamily (MFS) profile" evidence="21">
    <location>
        <begin position="55"/>
        <end position="495"/>
    </location>
</feature>
<feature type="transmembrane region" description="Helical" evidence="20">
    <location>
        <begin position="212"/>
        <end position="232"/>
    </location>
</feature>
<comment type="function">
    <text evidence="17">Lysosomal dipeptide uniporter that selectively exports lysine, arginine or histidine-containing dipeptides with a net positive charge from the lysosome lumen into the cytosol. Could play a role in a specific type of protein O-glycosylation indirectly regulating macrophages migration and tissue invasion. Also essential for liver homeostasis.</text>
</comment>
<dbReference type="Gene3D" id="1.20.1250.20">
    <property type="entry name" value="MFS general substrate transporter like domains"/>
    <property type="match status" value="1"/>
</dbReference>
<keyword evidence="20" id="KW-0472">Membrane</keyword>
<feature type="transmembrane region" description="Helical" evidence="20">
    <location>
        <begin position="177"/>
        <end position="200"/>
    </location>
</feature>
<evidence type="ECO:0000256" key="15">
    <source>
        <dbReference type="ARBA" id="ARBA00044985"/>
    </source>
</evidence>
<sequence length="601" mass="65801">MSDSDSDHEPAEPEGILGQEDCDEVDLEHFPTVSIPQPPPSPTLRRRAFFIRTLALLCACSLSIGSHYASYILGPLKSRLGRELGTSHTEFSLLISAYSLNSTWTPLVGGILASRLGTTVTSILATGVILLGQALLLLGDIWGNVRLMTLGLFVFGLGVSPLAVVQETIIVRFFKSHGLGVSMAFGLIAGKGASFISARTTYPLTEKFGGRAPFYVATSLAAFSVIINLVYISSSKWLIQESGAELEAPDIAEEARRRSISNMSEAQALEKVAAKRRVNFRQMTKLGDVFWAYIGLNVLCGMIWSPFTHLAANIIEKRYMLSEESAANQASYLLAGSLILYPICGFLVDRMKHRPIVIQLLLLSSTLTMIAYAWFAAPPSWTQSPTPGIAAFASGHGFSPLLLVVLVPKIVPLKYVSTALGAHKSLEQTGSTIFQTLAGLSLDNDMKHKDLDHKNYKPSKPNTVGVQHLLNVFLFLNVLQFLSILWLAYFQRRKNRAALHHARAGSTDVLEAGVGQLGQRPSEMPNAQQPLLGTDNHQRYSSTDASRSRSRTRPPHDEHKSRSEVRRGEICASVCGILILSAWILFFGTAWFRLGSRKGVH</sequence>
<evidence type="ECO:0000256" key="10">
    <source>
        <dbReference type="ARBA" id="ARBA00044900"/>
    </source>
</evidence>
<evidence type="ECO:0000256" key="19">
    <source>
        <dbReference type="SAM" id="MobiDB-lite"/>
    </source>
</evidence>
<name>A0A5C3M8V3_9AGAR</name>
<feature type="region of interest" description="Disordered" evidence="19">
    <location>
        <begin position="1"/>
        <end position="20"/>
    </location>
</feature>
<dbReference type="EMBL" id="ML213595">
    <property type="protein sequence ID" value="TFK41133.1"/>
    <property type="molecule type" value="Genomic_DNA"/>
</dbReference>
<comment type="catalytic activity">
    <reaction evidence="14">
        <text>L-lysyl-glycine(out) = L-lysyl-glycine(in)</text>
        <dbReference type="Rhea" id="RHEA:79407"/>
        <dbReference type="ChEBI" id="CHEBI:191202"/>
    </reaction>
</comment>
<keyword evidence="20" id="KW-0812">Transmembrane</keyword>
<keyword evidence="23" id="KW-1185">Reference proteome</keyword>
<dbReference type="InterPro" id="IPR052187">
    <property type="entry name" value="MFSD1"/>
</dbReference>
<evidence type="ECO:0000256" key="13">
    <source>
        <dbReference type="ARBA" id="ARBA00044919"/>
    </source>
</evidence>
<evidence type="ECO:0000313" key="23">
    <source>
        <dbReference type="Proteomes" id="UP000308652"/>
    </source>
</evidence>
<feature type="transmembrane region" description="Helical" evidence="20">
    <location>
        <begin position="120"/>
        <end position="139"/>
    </location>
</feature>
<organism evidence="22 23">
    <name type="scientific">Crucibulum laeve</name>
    <dbReference type="NCBI Taxonomy" id="68775"/>
    <lineage>
        <taxon>Eukaryota</taxon>
        <taxon>Fungi</taxon>
        <taxon>Dikarya</taxon>
        <taxon>Basidiomycota</taxon>
        <taxon>Agaricomycotina</taxon>
        <taxon>Agaricomycetes</taxon>
        <taxon>Agaricomycetidae</taxon>
        <taxon>Agaricales</taxon>
        <taxon>Agaricineae</taxon>
        <taxon>Nidulariaceae</taxon>
        <taxon>Crucibulum</taxon>
    </lineage>
</organism>
<dbReference type="AlphaFoldDB" id="A0A5C3M8V3"/>
<evidence type="ECO:0000256" key="7">
    <source>
        <dbReference type="ARBA" id="ARBA00044893"/>
    </source>
</evidence>
<evidence type="ECO:0000256" key="20">
    <source>
        <dbReference type="SAM" id="Phobius"/>
    </source>
</evidence>
<dbReference type="SUPFAM" id="SSF103473">
    <property type="entry name" value="MFS general substrate transporter"/>
    <property type="match status" value="1"/>
</dbReference>
<feature type="transmembrane region" description="Helical" evidence="20">
    <location>
        <begin position="91"/>
        <end position="113"/>
    </location>
</feature>
<comment type="catalytic activity">
    <reaction evidence="2">
        <text>L-lysyl-L-alanine(out) = L-lysyl-L-alanine(in)</text>
        <dbReference type="Rhea" id="RHEA:79399"/>
        <dbReference type="ChEBI" id="CHEBI:229954"/>
    </reaction>
</comment>
<evidence type="ECO:0000256" key="9">
    <source>
        <dbReference type="ARBA" id="ARBA00044899"/>
    </source>
</evidence>
<comment type="catalytic activity">
    <reaction evidence="9">
        <text>L-arginyl-L-alpha-amino acid(out) = L-arginyl-L-alpha-amino acid(in)</text>
        <dbReference type="Rhea" id="RHEA:79371"/>
        <dbReference type="ChEBI" id="CHEBI:84315"/>
    </reaction>
</comment>
<feature type="transmembrane region" description="Helical" evidence="20">
    <location>
        <begin position="145"/>
        <end position="165"/>
    </location>
</feature>
<feature type="transmembrane region" description="Helical" evidence="20">
    <location>
        <begin position="49"/>
        <end position="71"/>
    </location>
</feature>
<dbReference type="STRING" id="68775.A0A5C3M8V3"/>
<comment type="subcellular location">
    <subcellularLocation>
        <location evidence="1">Membrane</location>
        <topology evidence="1">Multi-pass membrane protein</topology>
    </subcellularLocation>
</comment>
<comment type="catalytic activity">
    <reaction evidence="8">
        <text>L-aspartyl-L-lysine(out) = L-aspartyl-L-lysine(in)</text>
        <dbReference type="Rhea" id="RHEA:79411"/>
        <dbReference type="ChEBI" id="CHEBI:229953"/>
    </reaction>
</comment>
<comment type="subunit">
    <text evidence="18">Homodimer. Interacts with lysosomal protein GLMP (via lumenal domain); the interaction starts while both proteins are still in the endoplasmic reticulum and is required for stabilization of MFSD1 in lysosomes but has no direct effect on its targeting to lysosomes or transporter activity.</text>
</comment>
<feature type="region of interest" description="Disordered" evidence="19">
    <location>
        <begin position="517"/>
        <end position="563"/>
    </location>
</feature>
<dbReference type="PROSITE" id="PS50850">
    <property type="entry name" value="MFS"/>
    <property type="match status" value="1"/>
</dbReference>
<evidence type="ECO:0000256" key="2">
    <source>
        <dbReference type="ARBA" id="ARBA00044876"/>
    </source>
</evidence>
<comment type="catalytic activity">
    <reaction evidence="3">
        <text>L-histidyl-glycine(out) = L-histidyl-glycine(in)</text>
        <dbReference type="Rhea" id="RHEA:79395"/>
        <dbReference type="ChEBI" id="CHEBI:229957"/>
    </reaction>
</comment>
<comment type="catalytic activity">
    <reaction evidence="12">
        <text>L-histidyl-L-alpha-amino acid(out) = L-histidyl-L-alpha-amino acid(in)</text>
        <dbReference type="Rhea" id="RHEA:79379"/>
        <dbReference type="ChEBI" id="CHEBI:229964"/>
    </reaction>
</comment>
<evidence type="ECO:0000256" key="11">
    <source>
        <dbReference type="ARBA" id="ARBA00044903"/>
    </source>
</evidence>
<feature type="compositionally biased region" description="Basic and acidic residues" evidence="19">
    <location>
        <begin position="1"/>
        <end position="11"/>
    </location>
</feature>
<comment type="catalytic activity">
    <reaction evidence="10">
        <text>L-lysyl-L-lysine(out) = L-lysyl-L-lysine(in)</text>
        <dbReference type="Rhea" id="RHEA:79403"/>
        <dbReference type="ChEBI" id="CHEBI:229956"/>
    </reaction>
</comment>
<comment type="catalytic activity">
    <reaction evidence="7">
        <text>L-alpha-aminoacyl-L-lysine(out) = L-alpha-aminoacyl-L-lysine(in)</text>
        <dbReference type="Rhea" id="RHEA:79383"/>
        <dbReference type="ChEBI" id="CHEBI:229966"/>
    </reaction>
</comment>
<dbReference type="InterPro" id="IPR020846">
    <property type="entry name" value="MFS_dom"/>
</dbReference>
<dbReference type="GO" id="GO:0022857">
    <property type="term" value="F:transmembrane transporter activity"/>
    <property type="evidence" value="ECO:0007669"/>
    <property type="project" value="InterPro"/>
</dbReference>
<comment type="catalytic activity">
    <reaction evidence="5">
        <text>L-alpha-aminoacyl-L-histidine(out) = L-alpha-aminoacyl-L-histidine(in)</text>
        <dbReference type="Rhea" id="RHEA:79375"/>
        <dbReference type="ChEBI" id="CHEBI:229967"/>
    </reaction>
</comment>
<comment type="catalytic activity">
    <reaction evidence="4">
        <text>L-alpha-aminoacyl-L-arginine(out) = L-alpha-aminoacyl-L-arginine(in)</text>
        <dbReference type="Rhea" id="RHEA:79367"/>
        <dbReference type="ChEBI" id="CHEBI:229968"/>
    </reaction>
</comment>
<feature type="transmembrane region" description="Helical" evidence="20">
    <location>
        <begin position="570"/>
        <end position="592"/>
    </location>
</feature>
<evidence type="ECO:0000256" key="6">
    <source>
        <dbReference type="ARBA" id="ARBA00044891"/>
    </source>
</evidence>
<feature type="transmembrane region" description="Helical" evidence="20">
    <location>
        <begin position="330"/>
        <end position="348"/>
    </location>
</feature>
<dbReference type="Proteomes" id="UP000308652">
    <property type="component" value="Unassembled WGS sequence"/>
</dbReference>
<evidence type="ECO:0000256" key="3">
    <source>
        <dbReference type="ARBA" id="ARBA00044878"/>
    </source>
</evidence>
<dbReference type="PANTHER" id="PTHR23512:SF12">
    <property type="entry name" value="TRANSPORTER, PUTATIVE (AFU_ORTHOLOGUE AFUA_4G00260)-RELATED"/>
    <property type="match status" value="1"/>
</dbReference>
<dbReference type="PANTHER" id="PTHR23512">
    <property type="entry name" value="MAJOR FACILITATOR SUPERFAMILY DOMAIN-CONTAINING PROTEIN 1"/>
    <property type="match status" value="1"/>
</dbReference>
<evidence type="ECO:0000256" key="14">
    <source>
        <dbReference type="ARBA" id="ARBA00044924"/>
    </source>
</evidence>
<evidence type="ECO:0000256" key="4">
    <source>
        <dbReference type="ARBA" id="ARBA00044881"/>
    </source>
</evidence>
<dbReference type="InterPro" id="IPR036259">
    <property type="entry name" value="MFS_trans_sf"/>
</dbReference>
<dbReference type="GO" id="GO:0016020">
    <property type="term" value="C:membrane"/>
    <property type="evidence" value="ECO:0007669"/>
    <property type="project" value="UniProtKB-SubCell"/>
</dbReference>
<evidence type="ECO:0000313" key="22">
    <source>
        <dbReference type="EMBL" id="TFK41133.1"/>
    </source>
</evidence>
<evidence type="ECO:0000256" key="5">
    <source>
        <dbReference type="ARBA" id="ARBA00044884"/>
    </source>
</evidence>
<evidence type="ECO:0000256" key="1">
    <source>
        <dbReference type="ARBA" id="ARBA00004141"/>
    </source>
</evidence>
<keyword evidence="20" id="KW-1133">Transmembrane helix</keyword>
<proteinExistence type="predicted"/>
<gene>
    <name evidence="22" type="ORF">BDQ12DRAFT_600450</name>
</gene>
<evidence type="ECO:0000256" key="18">
    <source>
        <dbReference type="ARBA" id="ARBA00046376"/>
    </source>
</evidence>
<accession>A0A5C3M8V3</accession>
<protein>
    <recommendedName>
        <fullName evidence="15">Lysosomal dipeptide transporter MFSD1</fullName>
    </recommendedName>
    <alternativeName>
        <fullName evidence="16">Major facilitator superfamily domain-containing protein 1</fullName>
    </alternativeName>
</protein>
<dbReference type="OrthoDB" id="10255148at2759"/>
<evidence type="ECO:0000256" key="16">
    <source>
        <dbReference type="ARBA" id="ARBA00045018"/>
    </source>
</evidence>
<feature type="compositionally biased region" description="Basic and acidic residues" evidence="19">
    <location>
        <begin position="554"/>
        <end position="563"/>
    </location>
</feature>
<comment type="catalytic activity">
    <reaction evidence="13">
        <text>L-alanyl-L-lysine(out) = L-alanyl-L-lysine(in)</text>
        <dbReference type="Rhea" id="RHEA:79415"/>
        <dbReference type="ChEBI" id="CHEBI:192470"/>
    </reaction>
</comment>
<evidence type="ECO:0000256" key="12">
    <source>
        <dbReference type="ARBA" id="ARBA00044912"/>
    </source>
</evidence>
<feature type="transmembrane region" description="Helical" evidence="20">
    <location>
        <begin position="360"/>
        <end position="377"/>
    </location>
</feature>
<comment type="catalytic activity">
    <reaction evidence="11">
        <text>L-arginyl-glycine(out) = L-arginyl-glycine(in)</text>
        <dbReference type="Rhea" id="RHEA:79391"/>
        <dbReference type="ChEBI" id="CHEBI:229955"/>
    </reaction>
</comment>
<evidence type="ECO:0000256" key="17">
    <source>
        <dbReference type="ARBA" id="ARBA00045709"/>
    </source>
</evidence>
<evidence type="ECO:0000259" key="21">
    <source>
        <dbReference type="PROSITE" id="PS50850"/>
    </source>
</evidence>
<feature type="transmembrane region" description="Helical" evidence="20">
    <location>
        <begin position="290"/>
        <end position="310"/>
    </location>
</feature>
<reference evidence="22 23" key="1">
    <citation type="journal article" date="2019" name="Nat. Ecol. Evol.">
        <title>Megaphylogeny resolves global patterns of mushroom evolution.</title>
        <authorList>
            <person name="Varga T."/>
            <person name="Krizsan K."/>
            <person name="Foldi C."/>
            <person name="Dima B."/>
            <person name="Sanchez-Garcia M."/>
            <person name="Sanchez-Ramirez S."/>
            <person name="Szollosi G.J."/>
            <person name="Szarkandi J.G."/>
            <person name="Papp V."/>
            <person name="Albert L."/>
            <person name="Andreopoulos W."/>
            <person name="Angelini C."/>
            <person name="Antonin V."/>
            <person name="Barry K.W."/>
            <person name="Bougher N.L."/>
            <person name="Buchanan P."/>
            <person name="Buyck B."/>
            <person name="Bense V."/>
            <person name="Catcheside P."/>
            <person name="Chovatia M."/>
            <person name="Cooper J."/>
            <person name="Damon W."/>
            <person name="Desjardin D."/>
            <person name="Finy P."/>
            <person name="Geml J."/>
            <person name="Haridas S."/>
            <person name="Hughes K."/>
            <person name="Justo A."/>
            <person name="Karasinski D."/>
            <person name="Kautmanova I."/>
            <person name="Kiss B."/>
            <person name="Kocsube S."/>
            <person name="Kotiranta H."/>
            <person name="LaButti K.M."/>
            <person name="Lechner B.E."/>
            <person name="Liimatainen K."/>
            <person name="Lipzen A."/>
            <person name="Lukacs Z."/>
            <person name="Mihaltcheva S."/>
            <person name="Morgado L.N."/>
            <person name="Niskanen T."/>
            <person name="Noordeloos M.E."/>
            <person name="Ohm R.A."/>
            <person name="Ortiz-Santana B."/>
            <person name="Ovrebo C."/>
            <person name="Racz N."/>
            <person name="Riley R."/>
            <person name="Savchenko A."/>
            <person name="Shiryaev A."/>
            <person name="Soop K."/>
            <person name="Spirin V."/>
            <person name="Szebenyi C."/>
            <person name="Tomsovsky M."/>
            <person name="Tulloss R.E."/>
            <person name="Uehling J."/>
            <person name="Grigoriev I.V."/>
            <person name="Vagvolgyi C."/>
            <person name="Papp T."/>
            <person name="Martin F.M."/>
            <person name="Miettinen O."/>
            <person name="Hibbett D.S."/>
            <person name="Nagy L.G."/>
        </authorList>
    </citation>
    <scope>NUCLEOTIDE SEQUENCE [LARGE SCALE GENOMIC DNA]</scope>
    <source>
        <strain evidence="22 23">CBS 166.37</strain>
    </source>
</reference>